<evidence type="ECO:0000256" key="1">
    <source>
        <dbReference type="ARBA" id="ARBA00004651"/>
    </source>
</evidence>
<evidence type="ECO:0000256" key="6">
    <source>
        <dbReference type="SAM" id="Phobius"/>
    </source>
</evidence>
<organism evidence="7 8">
    <name type="scientific">Porphyromonas crevioricanis</name>
    <dbReference type="NCBI Taxonomy" id="393921"/>
    <lineage>
        <taxon>Bacteria</taxon>
        <taxon>Pseudomonadati</taxon>
        <taxon>Bacteroidota</taxon>
        <taxon>Bacteroidia</taxon>
        <taxon>Bacteroidales</taxon>
        <taxon>Porphyromonadaceae</taxon>
        <taxon>Porphyromonas</taxon>
    </lineage>
</organism>
<feature type="transmembrane region" description="Helical" evidence="6">
    <location>
        <begin position="49"/>
        <end position="73"/>
    </location>
</feature>
<keyword evidence="3 6" id="KW-0812">Transmembrane</keyword>
<gene>
    <name evidence="7" type="ORF">NCTC12858_00034</name>
</gene>
<name>A0A2X4PLA5_9PORP</name>
<feature type="transmembrane region" description="Helical" evidence="6">
    <location>
        <begin position="244"/>
        <end position="267"/>
    </location>
</feature>
<keyword evidence="5 6" id="KW-0472">Membrane</keyword>
<feature type="transmembrane region" description="Helical" evidence="6">
    <location>
        <begin position="16"/>
        <end position="37"/>
    </location>
</feature>
<dbReference type="EMBL" id="LS483447">
    <property type="protein sequence ID" value="SQH72228.1"/>
    <property type="molecule type" value="Genomic_DNA"/>
</dbReference>
<sequence>MEIQSRSQKAIKNASIGILSYLLPVLATFIFRRYFILHLGGELLGLNNIVVNILGFLNASELGLASAIAYALYKPLYEGNKQEVIDIVSIQAVFYRWIARFILLASIIIFFFFPKIFAKVDLPLWYAYATYFVLLSGTLLSYYFNYRQVVFISDQKGYIPNLCIHIPRFIKLILQTLCIIYLSHGYIWWLSLELIWYITTTVSIEYFVRKSYPWLRVDRKQFGQLIKTYPEILIRTKQLIVHRLAAVVLDQGSPLVLFGVTAAAYAVTVYNNYLLVYASIAATLRILFGALTSSLGHKIVEEKKQTSGTESMASLFGRIYSLRNFFSTAVVGILLIFMPSFIELWLGKEMLFDTGTFYISLGYIYYASNRSTDDFLAAYGLYQDVWAPFVELSLNLGLSILLGMQFGIAGIWSGIIISQIVIVYLWKPYFLYQQGLHTPLRHYLLLLTHNRLMSLVAIVLIYQVMIPSYPIESWGQFIPEFLWRGGSVTLITGVIFIGLSAFFRQIVMQTLRQLHLH</sequence>
<protein>
    <recommendedName>
        <fullName evidence="9">Sugar transporter</fullName>
    </recommendedName>
</protein>
<evidence type="ECO:0008006" key="9">
    <source>
        <dbReference type="Google" id="ProtNLM"/>
    </source>
</evidence>
<feature type="transmembrane region" description="Helical" evidence="6">
    <location>
        <begin position="94"/>
        <end position="113"/>
    </location>
</feature>
<feature type="transmembrane region" description="Helical" evidence="6">
    <location>
        <begin position="452"/>
        <end position="469"/>
    </location>
</feature>
<dbReference type="AlphaFoldDB" id="A0A2X4PLA5"/>
<keyword evidence="4 6" id="KW-1133">Transmembrane helix</keyword>
<comment type="subcellular location">
    <subcellularLocation>
        <location evidence="1">Cell membrane</location>
        <topology evidence="1">Multi-pass membrane protein</topology>
    </subcellularLocation>
</comment>
<evidence type="ECO:0000313" key="8">
    <source>
        <dbReference type="Proteomes" id="UP000249300"/>
    </source>
</evidence>
<dbReference type="RefSeq" id="WP_023935864.1">
    <property type="nucleotide sequence ID" value="NZ_FUXH01000003.1"/>
</dbReference>
<dbReference type="KEGG" id="pcre:NCTC12858_00034"/>
<dbReference type="OrthoDB" id="8609648at2"/>
<dbReference type="PANTHER" id="PTHR30250">
    <property type="entry name" value="PST FAMILY PREDICTED COLANIC ACID TRANSPORTER"/>
    <property type="match status" value="1"/>
</dbReference>
<evidence type="ECO:0000256" key="2">
    <source>
        <dbReference type="ARBA" id="ARBA00022475"/>
    </source>
</evidence>
<evidence type="ECO:0000256" key="3">
    <source>
        <dbReference type="ARBA" id="ARBA00022692"/>
    </source>
</evidence>
<evidence type="ECO:0000256" key="4">
    <source>
        <dbReference type="ARBA" id="ARBA00022989"/>
    </source>
</evidence>
<evidence type="ECO:0000256" key="5">
    <source>
        <dbReference type="ARBA" id="ARBA00023136"/>
    </source>
</evidence>
<feature type="transmembrane region" description="Helical" evidence="6">
    <location>
        <begin position="125"/>
        <end position="146"/>
    </location>
</feature>
<dbReference type="Proteomes" id="UP000249300">
    <property type="component" value="Chromosome 1"/>
</dbReference>
<feature type="transmembrane region" description="Helical" evidence="6">
    <location>
        <begin position="322"/>
        <end position="342"/>
    </location>
</feature>
<keyword evidence="8" id="KW-1185">Reference proteome</keyword>
<accession>A0A2X4PLA5</accession>
<evidence type="ECO:0000313" key="7">
    <source>
        <dbReference type="EMBL" id="SQH72228.1"/>
    </source>
</evidence>
<reference evidence="7 8" key="1">
    <citation type="submission" date="2018-06" db="EMBL/GenBank/DDBJ databases">
        <authorList>
            <consortium name="Pathogen Informatics"/>
            <person name="Doyle S."/>
        </authorList>
    </citation>
    <scope>NUCLEOTIDE SEQUENCE [LARGE SCALE GENOMIC DNA]</scope>
    <source>
        <strain evidence="7 8">NCTC12858</strain>
    </source>
</reference>
<proteinExistence type="predicted"/>
<dbReference type="GO" id="GO:0005886">
    <property type="term" value="C:plasma membrane"/>
    <property type="evidence" value="ECO:0007669"/>
    <property type="project" value="UniProtKB-SubCell"/>
</dbReference>
<keyword evidence="2" id="KW-1003">Cell membrane</keyword>
<dbReference type="InterPro" id="IPR050833">
    <property type="entry name" value="Poly_Biosynth_Transport"/>
</dbReference>
<dbReference type="PANTHER" id="PTHR30250:SF26">
    <property type="entry name" value="PSMA PROTEIN"/>
    <property type="match status" value="1"/>
</dbReference>
<feature type="transmembrane region" description="Helical" evidence="6">
    <location>
        <begin position="481"/>
        <end position="503"/>
    </location>
</feature>
<feature type="transmembrane region" description="Helical" evidence="6">
    <location>
        <begin position="400"/>
        <end position="426"/>
    </location>
</feature>
<feature type="transmembrane region" description="Helical" evidence="6">
    <location>
        <begin position="188"/>
        <end position="208"/>
    </location>
</feature>